<reference evidence="2" key="1">
    <citation type="submission" date="2020-03" db="EMBL/GenBank/DDBJ databases">
        <authorList>
            <person name="Weist P."/>
        </authorList>
    </citation>
    <scope>NUCLEOTIDE SEQUENCE</scope>
</reference>
<dbReference type="Proteomes" id="UP001153269">
    <property type="component" value="Unassembled WGS sequence"/>
</dbReference>
<feature type="region of interest" description="Disordered" evidence="1">
    <location>
        <begin position="49"/>
        <end position="75"/>
    </location>
</feature>
<dbReference type="EMBL" id="CADEAL010000513">
    <property type="protein sequence ID" value="CAB1421225.1"/>
    <property type="molecule type" value="Genomic_DNA"/>
</dbReference>
<organism evidence="2 3">
    <name type="scientific">Pleuronectes platessa</name>
    <name type="common">European plaice</name>
    <dbReference type="NCBI Taxonomy" id="8262"/>
    <lineage>
        <taxon>Eukaryota</taxon>
        <taxon>Metazoa</taxon>
        <taxon>Chordata</taxon>
        <taxon>Craniata</taxon>
        <taxon>Vertebrata</taxon>
        <taxon>Euteleostomi</taxon>
        <taxon>Actinopterygii</taxon>
        <taxon>Neopterygii</taxon>
        <taxon>Teleostei</taxon>
        <taxon>Neoteleostei</taxon>
        <taxon>Acanthomorphata</taxon>
        <taxon>Carangaria</taxon>
        <taxon>Pleuronectiformes</taxon>
        <taxon>Pleuronectoidei</taxon>
        <taxon>Pleuronectidae</taxon>
        <taxon>Pleuronectes</taxon>
    </lineage>
</organism>
<keyword evidence="3" id="KW-1185">Reference proteome</keyword>
<dbReference type="AlphaFoldDB" id="A0A9N7TYD6"/>
<name>A0A9N7TYD6_PLEPL</name>
<comment type="caution">
    <text evidence="2">The sequence shown here is derived from an EMBL/GenBank/DDBJ whole genome shotgun (WGS) entry which is preliminary data.</text>
</comment>
<protein>
    <submittedName>
        <fullName evidence="2">Uncharacterized protein</fullName>
    </submittedName>
</protein>
<evidence type="ECO:0000256" key="1">
    <source>
        <dbReference type="SAM" id="MobiDB-lite"/>
    </source>
</evidence>
<sequence>MWAAICFPLGCEEKHEGKEERTDCGAGLNSPGELGIAWEICNEFKTSAGLSEGEGHESQHRGNTSDSTHGMGETGIKLPDLWLVDDPLYLLSHSHPTNDPTNEA</sequence>
<proteinExistence type="predicted"/>
<gene>
    <name evidence="2" type="ORF">PLEPLA_LOCUS9107</name>
</gene>
<evidence type="ECO:0000313" key="2">
    <source>
        <dbReference type="EMBL" id="CAB1421225.1"/>
    </source>
</evidence>
<accession>A0A9N7TYD6</accession>
<evidence type="ECO:0000313" key="3">
    <source>
        <dbReference type="Proteomes" id="UP001153269"/>
    </source>
</evidence>